<dbReference type="Gene3D" id="1.10.287.950">
    <property type="entry name" value="Methyl-accepting chemotaxis protein"/>
    <property type="match status" value="1"/>
</dbReference>
<protein>
    <submittedName>
        <fullName evidence="11">HAMP domain-containing methyl-accepting chemotaxis protein</fullName>
    </submittedName>
</protein>
<comment type="similarity">
    <text evidence="5">Belongs to the methyl-accepting chemotaxis (MCP) protein family.</text>
</comment>
<evidence type="ECO:0000256" key="2">
    <source>
        <dbReference type="ARBA" id="ARBA00022475"/>
    </source>
</evidence>
<feature type="domain" description="Methyl-accepting transducer" evidence="9">
    <location>
        <begin position="279"/>
        <end position="515"/>
    </location>
</feature>
<dbReference type="SUPFAM" id="SSF58104">
    <property type="entry name" value="Methyl-accepting chemotaxis protein (MCP) signaling domain"/>
    <property type="match status" value="1"/>
</dbReference>
<name>A0ABW0K4H5_9BACL</name>
<comment type="caution">
    <text evidence="11">The sequence shown here is derived from an EMBL/GenBank/DDBJ whole genome shotgun (WGS) entry which is preliminary data.</text>
</comment>
<accession>A0ABW0K4H5</accession>
<comment type="subcellular location">
    <subcellularLocation>
        <location evidence="1">Cell membrane</location>
    </subcellularLocation>
</comment>
<dbReference type="Pfam" id="PF00672">
    <property type="entry name" value="HAMP"/>
    <property type="match status" value="1"/>
</dbReference>
<evidence type="ECO:0000256" key="8">
    <source>
        <dbReference type="SAM" id="SignalP"/>
    </source>
</evidence>
<keyword evidence="7" id="KW-1133">Transmembrane helix</keyword>
<keyword evidence="12" id="KW-1185">Reference proteome</keyword>
<proteinExistence type="inferred from homology"/>
<evidence type="ECO:0000313" key="12">
    <source>
        <dbReference type="Proteomes" id="UP001596044"/>
    </source>
</evidence>
<feature type="signal peptide" evidence="8">
    <location>
        <begin position="1"/>
        <end position="20"/>
    </location>
</feature>
<evidence type="ECO:0000256" key="5">
    <source>
        <dbReference type="ARBA" id="ARBA00029447"/>
    </source>
</evidence>
<sequence length="565" mass="60585">MLTVARKLFLLVCISAVAMAVLTGIGYSSMNGLSKSMKVMYEDRLVPAINYGKYRANNRAMETTVFQIMQRTMDQEGNELEAKFKTLANTNNQFLKDLQSKDLPPQEKEVLAKIIAAYPDYLNALQTMIDLGVINKNDEAYTYYTTKAAEPMNTVITLGNQLESIIQADAESMSNSNAADARKAILFSIVISVVMIIICSGLGILITRMIVKPIRMIQAKMAEAEKGDFTGHIPYQAKDELGQLTSSFNRMMEQLRGLFGDIKQTAHLVASYSAELTASAEQTSVASESIANTVQEVASGASQQVNSVKEATATLRHMGAGVQQIAANAQIVSDTSTEASEKSVKGNEAIMMVGQQMNSIQGAIHDLGQVIDGLGQRSEQIGEIVDTITSIAAQTNLLALNAAIEAARAGESGRGFAVVAAEVRKLAEESSVSASKIANIINSIQTDTNQAVQSMKLATNEVLNGIERAGTAGVSFEQIQQAVNNVAGQIEEVSSAIQQMAAGTEQMIRTIEVIHEAAQTSAAGTQNITAATEEQLASMEEISSSSASLSHMAEELQTKISRFKI</sequence>
<dbReference type="CDD" id="cd06225">
    <property type="entry name" value="HAMP"/>
    <property type="match status" value="1"/>
</dbReference>
<keyword evidence="8" id="KW-0732">Signal</keyword>
<dbReference type="Pfam" id="PF00015">
    <property type="entry name" value="MCPsignal"/>
    <property type="match status" value="1"/>
</dbReference>
<evidence type="ECO:0000259" key="10">
    <source>
        <dbReference type="PROSITE" id="PS50885"/>
    </source>
</evidence>
<reference evidence="12" key="1">
    <citation type="journal article" date="2019" name="Int. J. Syst. Evol. Microbiol.">
        <title>The Global Catalogue of Microorganisms (GCM) 10K type strain sequencing project: providing services to taxonomists for standard genome sequencing and annotation.</title>
        <authorList>
            <consortium name="The Broad Institute Genomics Platform"/>
            <consortium name="The Broad Institute Genome Sequencing Center for Infectious Disease"/>
            <person name="Wu L."/>
            <person name="Ma J."/>
        </authorList>
    </citation>
    <scope>NUCLEOTIDE SEQUENCE [LARGE SCALE GENOMIC DNA]</scope>
    <source>
        <strain evidence="12">KACC 11904</strain>
    </source>
</reference>
<dbReference type="CDD" id="cd11386">
    <property type="entry name" value="MCP_signal"/>
    <property type="match status" value="1"/>
</dbReference>
<feature type="chain" id="PRO_5046989647" evidence="8">
    <location>
        <begin position="21"/>
        <end position="565"/>
    </location>
</feature>
<dbReference type="PANTHER" id="PTHR32089">
    <property type="entry name" value="METHYL-ACCEPTING CHEMOTAXIS PROTEIN MCPB"/>
    <property type="match status" value="1"/>
</dbReference>
<dbReference type="Gene3D" id="6.10.340.10">
    <property type="match status" value="1"/>
</dbReference>
<dbReference type="Pfam" id="PF12729">
    <property type="entry name" value="4HB_MCP_1"/>
    <property type="match status" value="1"/>
</dbReference>
<dbReference type="PRINTS" id="PR00260">
    <property type="entry name" value="CHEMTRNSDUCR"/>
</dbReference>
<dbReference type="RefSeq" id="WP_270877429.1">
    <property type="nucleotide sequence ID" value="NZ_JAQFVF010000001.1"/>
</dbReference>
<evidence type="ECO:0000256" key="4">
    <source>
        <dbReference type="ARBA" id="ARBA00023224"/>
    </source>
</evidence>
<evidence type="ECO:0000256" key="3">
    <source>
        <dbReference type="ARBA" id="ARBA00023136"/>
    </source>
</evidence>
<dbReference type="PROSITE" id="PS50885">
    <property type="entry name" value="HAMP"/>
    <property type="match status" value="1"/>
</dbReference>
<dbReference type="InterPro" id="IPR004090">
    <property type="entry name" value="Chemotax_Me-accpt_rcpt"/>
</dbReference>
<dbReference type="SMART" id="SM00304">
    <property type="entry name" value="HAMP"/>
    <property type="match status" value="1"/>
</dbReference>
<keyword evidence="4 6" id="KW-0807">Transducer</keyword>
<dbReference type="EMBL" id="JBHSMJ010000009">
    <property type="protein sequence ID" value="MFC5447697.1"/>
    <property type="molecule type" value="Genomic_DNA"/>
</dbReference>
<evidence type="ECO:0000313" key="11">
    <source>
        <dbReference type="EMBL" id="MFC5447697.1"/>
    </source>
</evidence>
<keyword evidence="2" id="KW-1003">Cell membrane</keyword>
<keyword evidence="3 7" id="KW-0472">Membrane</keyword>
<dbReference type="InterPro" id="IPR003660">
    <property type="entry name" value="HAMP_dom"/>
</dbReference>
<dbReference type="PROSITE" id="PS50111">
    <property type="entry name" value="CHEMOTAXIS_TRANSDUC_2"/>
    <property type="match status" value="1"/>
</dbReference>
<dbReference type="SMART" id="SM00283">
    <property type="entry name" value="MA"/>
    <property type="match status" value="1"/>
</dbReference>
<evidence type="ECO:0000259" key="9">
    <source>
        <dbReference type="PROSITE" id="PS50111"/>
    </source>
</evidence>
<evidence type="ECO:0000256" key="1">
    <source>
        <dbReference type="ARBA" id="ARBA00004236"/>
    </source>
</evidence>
<dbReference type="InterPro" id="IPR004089">
    <property type="entry name" value="MCPsignal_dom"/>
</dbReference>
<feature type="transmembrane region" description="Helical" evidence="7">
    <location>
        <begin position="184"/>
        <end position="211"/>
    </location>
</feature>
<organism evidence="11 12">
    <name type="scientific">Paenibacillus aestuarii</name>
    <dbReference type="NCBI Taxonomy" id="516965"/>
    <lineage>
        <taxon>Bacteria</taxon>
        <taxon>Bacillati</taxon>
        <taxon>Bacillota</taxon>
        <taxon>Bacilli</taxon>
        <taxon>Bacillales</taxon>
        <taxon>Paenibacillaceae</taxon>
        <taxon>Paenibacillus</taxon>
    </lineage>
</organism>
<dbReference type="Proteomes" id="UP001596044">
    <property type="component" value="Unassembled WGS sequence"/>
</dbReference>
<gene>
    <name evidence="11" type="ORF">ACFPOG_05470</name>
</gene>
<dbReference type="InterPro" id="IPR024478">
    <property type="entry name" value="HlyB_4HB_MCP"/>
</dbReference>
<dbReference type="PANTHER" id="PTHR32089:SF112">
    <property type="entry name" value="LYSOZYME-LIKE PROTEIN-RELATED"/>
    <property type="match status" value="1"/>
</dbReference>
<feature type="domain" description="HAMP" evidence="10">
    <location>
        <begin position="208"/>
        <end position="260"/>
    </location>
</feature>
<evidence type="ECO:0000256" key="7">
    <source>
        <dbReference type="SAM" id="Phobius"/>
    </source>
</evidence>
<keyword evidence="7" id="KW-0812">Transmembrane</keyword>
<evidence type="ECO:0000256" key="6">
    <source>
        <dbReference type="PROSITE-ProRule" id="PRU00284"/>
    </source>
</evidence>